<accession>A0ABQ6HI27</accession>
<gene>
    <name evidence="6" type="primary">ycaN</name>
    <name evidence="6" type="ORF">tloyanaT_35750</name>
</gene>
<keyword evidence="7" id="KW-1185">Reference proteome</keyword>
<feature type="domain" description="HTH lysR-type" evidence="5">
    <location>
        <begin position="8"/>
        <end position="65"/>
    </location>
</feature>
<dbReference type="Pfam" id="PF00126">
    <property type="entry name" value="HTH_1"/>
    <property type="match status" value="1"/>
</dbReference>
<dbReference type="Gene3D" id="1.10.10.10">
    <property type="entry name" value="Winged helix-like DNA-binding domain superfamily/Winged helix DNA-binding domain"/>
    <property type="match status" value="1"/>
</dbReference>
<name>A0ABQ6HI27_9GAMM</name>
<dbReference type="PANTHER" id="PTHR30537">
    <property type="entry name" value="HTH-TYPE TRANSCRIPTIONAL REGULATOR"/>
    <property type="match status" value="1"/>
</dbReference>
<dbReference type="PROSITE" id="PS50931">
    <property type="entry name" value="HTH_LYSR"/>
    <property type="match status" value="1"/>
</dbReference>
<dbReference type="CDD" id="cd08422">
    <property type="entry name" value="PBP2_CrgA_like"/>
    <property type="match status" value="1"/>
</dbReference>
<dbReference type="InterPro" id="IPR036388">
    <property type="entry name" value="WH-like_DNA-bd_sf"/>
</dbReference>
<evidence type="ECO:0000313" key="7">
    <source>
        <dbReference type="Proteomes" id="UP001157134"/>
    </source>
</evidence>
<dbReference type="InterPro" id="IPR005119">
    <property type="entry name" value="LysR_subst-bd"/>
</dbReference>
<comment type="caution">
    <text evidence="6">The sequence shown here is derived from an EMBL/GenBank/DDBJ whole genome shotgun (WGS) entry which is preliminary data.</text>
</comment>
<evidence type="ECO:0000313" key="6">
    <source>
        <dbReference type="EMBL" id="GLX87322.1"/>
    </source>
</evidence>
<dbReference type="SUPFAM" id="SSF53850">
    <property type="entry name" value="Periplasmic binding protein-like II"/>
    <property type="match status" value="1"/>
</dbReference>
<evidence type="ECO:0000256" key="4">
    <source>
        <dbReference type="ARBA" id="ARBA00023163"/>
    </source>
</evidence>
<keyword evidence="2" id="KW-0805">Transcription regulation</keyword>
<protein>
    <submittedName>
        <fullName evidence="6">HTH-type transcriptional regulator YcaN</fullName>
    </submittedName>
</protein>
<dbReference type="RefSeq" id="WP_284301287.1">
    <property type="nucleotide sequence ID" value="NZ_BSSV01000010.1"/>
</dbReference>
<dbReference type="EMBL" id="BSSV01000010">
    <property type="protein sequence ID" value="GLX87322.1"/>
    <property type="molecule type" value="Genomic_DNA"/>
</dbReference>
<dbReference type="InterPro" id="IPR058163">
    <property type="entry name" value="LysR-type_TF_proteobact-type"/>
</dbReference>
<evidence type="ECO:0000256" key="1">
    <source>
        <dbReference type="ARBA" id="ARBA00009437"/>
    </source>
</evidence>
<keyword evidence="3" id="KW-0238">DNA-binding</keyword>
<sequence>MQEFKNDITYNQIATFKAIFEEGNISKAAKMLNISPASVSSSLKLLEKSVGEPLFSRTTRAIAPTEIGKRFYELVHSGVDDLRNAVELICDHSNNPSGSLSLNMARDIYDVFLKDVLMDFQQQFPAIQLEITLSDSFDSQVEHHFDIGFRFGETVNETMIAKRINSSEHHPKLALFASHVYVAHFGIPTSVEDLKKHSLIQFRAPSSQKILPVHLHSSKSKESEIVTLSQLNTAMIVNNSEVMVDSALKGLGIGYLMDATVREYFLSEQLVPLLKDHWCDVPNVYMYYAPDNRQTRRVACFLEFISEKLHS</sequence>
<reference evidence="6 7" key="1">
    <citation type="submission" date="2023-03" db="EMBL/GenBank/DDBJ databases">
        <title>Thalassotalea loyana LMG 22536T draft genome sequence.</title>
        <authorList>
            <person name="Sawabe T."/>
        </authorList>
    </citation>
    <scope>NUCLEOTIDE SEQUENCE [LARGE SCALE GENOMIC DNA]</scope>
    <source>
        <strain evidence="6 7">LMG 22536</strain>
    </source>
</reference>
<dbReference type="SUPFAM" id="SSF46785">
    <property type="entry name" value="Winged helix' DNA-binding domain"/>
    <property type="match status" value="1"/>
</dbReference>
<evidence type="ECO:0000256" key="3">
    <source>
        <dbReference type="ARBA" id="ARBA00023125"/>
    </source>
</evidence>
<evidence type="ECO:0000259" key="5">
    <source>
        <dbReference type="PROSITE" id="PS50931"/>
    </source>
</evidence>
<dbReference type="Gene3D" id="3.40.190.290">
    <property type="match status" value="1"/>
</dbReference>
<dbReference type="Proteomes" id="UP001157134">
    <property type="component" value="Unassembled WGS sequence"/>
</dbReference>
<organism evidence="6 7">
    <name type="scientific">Thalassotalea loyana</name>
    <dbReference type="NCBI Taxonomy" id="280483"/>
    <lineage>
        <taxon>Bacteria</taxon>
        <taxon>Pseudomonadati</taxon>
        <taxon>Pseudomonadota</taxon>
        <taxon>Gammaproteobacteria</taxon>
        <taxon>Alteromonadales</taxon>
        <taxon>Colwelliaceae</taxon>
        <taxon>Thalassotalea</taxon>
    </lineage>
</organism>
<proteinExistence type="inferred from homology"/>
<dbReference type="InterPro" id="IPR036390">
    <property type="entry name" value="WH_DNA-bd_sf"/>
</dbReference>
<dbReference type="Pfam" id="PF03466">
    <property type="entry name" value="LysR_substrate"/>
    <property type="match status" value="1"/>
</dbReference>
<dbReference type="PANTHER" id="PTHR30537:SF5">
    <property type="entry name" value="HTH-TYPE TRANSCRIPTIONAL ACTIVATOR TTDR-RELATED"/>
    <property type="match status" value="1"/>
</dbReference>
<dbReference type="InterPro" id="IPR000847">
    <property type="entry name" value="LysR_HTH_N"/>
</dbReference>
<comment type="similarity">
    <text evidence="1">Belongs to the LysR transcriptional regulatory family.</text>
</comment>
<keyword evidence="4" id="KW-0804">Transcription</keyword>
<evidence type="ECO:0000256" key="2">
    <source>
        <dbReference type="ARBA" id="ARBA00023015"/>
    </source>
</evidence>